<feature type="transmembrane region" description="Helical" evidence="5">
    <location>
        <begin position="132"/>
        <end position="150"/>
    </location>
</feature>
<dbReference type="InterPro" id="IPR050598">
    <property type="entry name" value="AminoAcid_Transporter"/>
</dbReference>
<proteinExistence type="predicted"/>
<dbReference type="PANTHER" id="PTHR11785:SF528">
    <property type="entry name" value="AMINO ACID TRANSPORTER PROTEIN JHI-21"/>
    <property type="match status" value="1"/>
</dbReference>
<reference evidence="6 7" key="1">
    <citation type="journal article" date="2017" name="PLoS Biol.">
        <title>The sea cucumber genome provides insights into morphological evolution and visceral regeneration.</title>
        <authorList>
            <person name="Zhang X."/>
            <person name="Sun L."/>
            <person name="Yuan J."/>
            <person name="Sun Y."/>
            <person name="Gao Y."/>
            <person name="Zhang L."/>
            <person name="Li S."/>
            <person name="Dai H."/>
            <person name="Hamel J.F."/>
            <person name="Liu C."/>
            <person name="Yu Y."/>
            <person name="Liu S."/>
            <person name="Lin W."/>
            <person name="Guo K."/>
            <person name="Jin S."/>
            <person name="Xu P."/>
            <person name="Storey K.B."/>
            <person name="Huan P."/>
            <person name="Zhang T."/>
            <person name="Zhou Y."/>
            <person name="Zhang J."/>
            <person name="Lin C."/>
            <person name="Li X."/>
            <person name="Xing L."/>
            <person name="Huo D."/>
            <person name="Sun M."/>
            <person name="Wang L."/>
            <person name="Mercier A."/>
            <person name="Li F."/>
            <person name="Yang H."/>
            <person name="Xiang J."/>
        </authorList>
    </citation>
    <scope>NUCLEOTIDE SEQUENCE [LARGE SCALE GENOMIC DNA]</scope>
    <source>
        <strain evidence="6">Shaxun</strain>
        <tissue evidence="6">Muscle</tissue>
    </source>
</reference>
<dbReference type="OrthoDB" id="3257095at2759"/>
<dbReference type="STRING" id="307972.A0A2G8JCE9"/>
<comment type="caution">
    <text evidence="6">The sequence shown here is derived from an EMBL/GenBank/DDBJ whole genome shotgun (WGS) entry which is preliminary data.</text>
</comment>
<feature type="transmembrane region" description="Helical" evidence="5">
    <location>
        <begin position="70"/>
        <end position="93"/>
    </location>
</feature>
<comment type="subcellular location">
    <subcellularLocation>
        <location evidence="1">Membrane</location>
        <topology evidence="1">Multi-pass membrane protein</topology>
    </subcellularLocation>
</comment>
<dbReference type="GO" id="GO:0016020">
    <property type="term" value="C:membrane"/>
    <property type="evidence" value="ECO:0007669"/>
    <property type="project" value="UniProtKB-SubCell"/>
</dbReference>
<protein>
    <submittedName>
        <fullName evidence="6">Putative Y+L amino acid transporter 2</fullName>
    </submittedName>
</protein>
<sequence length="158" mass="17784">MPLSVAISTFGSVNGNILTVSRIFFAGARDRQLPRFLSFIHPTYRTPVPSIITIVIFTVVYTFVDDVFTIINYFSFITWSTMGFVIAGLLYLRWKEPDLPRPFKVNILLPILFLFACVFLVVFGAIASPIETAIGIAVMFTGVPVYFLIVKQRHIQNG</sequence>
<dbReference type="Proteomes" id="UP000230750">
    <property type="component" value="Unassembled WGS sequence"/>
</dbReference>
<dbReference type="GO" id="GO:0015179">
    <property type="term" value="F:L-amino acid transmembrane transporter activity"/>
    <property type="evidence" value="ECO:0007669"/>
    <property type="project" value="TreeGrafter"/>
</dbReference>
<dbReference type="PANTHER" id="PTHR11785">
    <property type="entry name" value="AMINO ACID TRANSPORTER"/>
    <property type="match status" value="1"/>
</dbReference>
<keyword evidence="3 5" id="KW-1133">Transmembrane helix</keyword>
<evidence type="ECO:0000313" key="7">
    <source>
        <dbReference type="Proteomes" id="UP000230750"/>
    </source>
</evidence>
<keyword evidence="7" id="KW-1185">Reference proteome</keyword>
<dbReference type="EMBL" id="MRZV01002576">
    <property type="protein sequence ID" value="PIK33416.1"/>
    <property type="molecule type" value="Genomic_DNA"/>
</dbReference>
<keyword evidence="2 5" id="KW-0812">Transmembrane</keyword>
<dbReference type="AlphaFoldDB" id="A0A2G8JCE9"/>
<feature type="transmembrane region" description="Helical" evidence="5">
    <location>
        <begin position="105"/>
        <end position="126"/>
    </location>
</feature>
<keyword evidence="4 5" id="KW-0472">Membrane</keyword>
<feature type="transmembrane region" description="Helical" evidence="5">
    <location>
        <begin position="6"/>
        <end position="25"/>
    </location>
</feature>
<organism evidence="6 7">
    <name type="scientific">Stichopus japonicus</name>
    <name type="common">Sea cucumber</name>
    <dbReference type="NCBI Taxonomy" id="307972"/>
    <lineage>
        <taxon>Eukaryota</taxon>
        <taxon>Metazoa</taxon>
        <taxon>Echinodermata</taxon>
        <taxon>Eleutherozoa</taxon>
        <taxon>Echinozoa</taxon>
        <taxon>Holothuroidea</taxon>
        <taxon>Aspidochirotacea</taxon>
        <taxon>Aspidochirotida</taxon>
        <taxon>Stichopodidae</taxon>
        <taxon>Apostichopus</taxon>
    </lineage>
</organism>
<name>A0A2G8JCE9_STIJA</name>
<evidence type="ECO:0000256" key="1">
    <source>
        <dbReference type="ARBA" id="ARBA00004141"/>
    </source>
</evidence>
<evidence type="ECO:0000256" key="3">
    <source>
        <dbReference type="ARBA" id="ARBA00022989"/>
    </source>
</evidence>
<gene>
    <name evidence="6" type="ORF">BSL78_29768</name>
</gene>
<accession>A0A2G8JCE9</accession>
<dbReference type="Pfam" id="PF13520">
    <property type="entry name" value="AA_permease_2"/>
    <property type="match status" value="1"/>
</dbReference>
<dbReference type="Gene3D" id="1.20.1740.10">
    <property type="entry name" value="Amino acid/polyamine transporter I"/>
    <property type="match status" value="1"/>
</dbReference>
<feature type="transmembrane region" description="Helical" evidence="5">
    <location>
        <begin position="46"/>
        <end position="64"/>
    </location>
</feature>
<dbReference type="InterPro" id="IPR002293">
    <property type="entry name" value="AA/rel_permease1"/>
</dbReference>
<evidence type="ECO:0000256" key="4">
    <source>
        <dbReference type="ARBA" id="ARBA00023136"/>
    </source>
</evidence>
<evidence type="ECO:0000256" key="2">
    <source>
        <dbReference type="ARBA" id="ARBA00022692"/>
    </source>
</evidence>
<evidence type="ECO:0000313" key="6">
    <source>
        <dbReference type="EMBL" id="PIK33416.1"/>
    </source>
</evidence>
<evidence type="ECO:0000256" key="5">
    <source>
        <dbReference type="SAM" id="Phobius"/>
    </source>
</evidence>